<evidence type="ECO:0000313" key="1">
    <source>
        <dbReference type="EMBL" id="WAJ31174.1"/>
    </source>
</evidence>
<name>A0ACD4NXJ9_9HYPH</name>
<sequence>MSAAHALMGRSHGRGADQVGLRLPDGLRDKIKEEGALHGRSMNAEIIHRLLAYDQPRPANLQVSEASGPAEAATSPDHDPQHPCKEIGMGTRTDTTAAAPAASDLHWFQLASESERALNTIKIIAEQASHTLIANAEYSVGQEPVCTINGEFMDLALAFVRAVEDIATLAVEKSA</sequence>
<dbReference type="EMBL" id="CP113520">
    <property type="protein sequence ID" value="WAJ31174.1"/>
    <property type="molecule type" value="Genomic_DNA"/>
</dbReference>
<gene>
    <name evidence="1" type="ORF">OXU80_13625</name>
</gene>
<accession>A0ACD4NXJ9</accession>
<organism evidence="1 2">
    <name type="scientific">Antarcticirhabdus aurantiaca</name>
    <dbReference type="NCBI Taxonomy" id="2606717"/>
    <lineage>
        <taxon>Bacteria</taxon>
        <taxon>Pseudomonadati</taxon>
        <taxon>Pseudomonadota</taxon>
        <taxon>Alphaproteobacteria</taxon>
        <taxon>Hyphomicrobiales</taxon>
        <taxon>Aurantimonadaceae</taxon>
        <taxon>Antarcticirhabdus</taxon>
    </lineage>
</organism>
<keyword evidence="2" id="KW-1185">Reference proteome</keyword>
<protein>
    <submittedName>
        <fullName evidence="1">Arc family DNA-binding protein</fullName>
    </submittedName>
</protein>
<proteinExistence type="predicted"/>
<keyword evidence="1" id="KW-0238">DNA-binding</keyword>
<evidence type="ECO:0000313" key="2">
    <source>
        <dbReference type="Proteomes" id="UP001163223"/>
    </source>
</evidence>
<dbReference type="Proteomes" id="UP001163223">
    <property type="component" value="Chromosome"/>
</dbReference>
<reference evidence="1" key="1">
    <citation type="submission" date="2022-11" db="EMBL/GenBank/DDBJ databases">
        <title>beta-Carotene-producing bacterium, Jeongeuplla avenae sp. nov., alleviates the salt stress of Arabidopsis seedlings.</title>
        <authorList>
            <person name="Jiang L."/>
            <person name="Lee J."/>
        </authorList>
    </citation>
    <scope>NUCLEOTIDE SEQUENCE</scope>
    <source>
        <strain evidence="1">DY_R2A_6</strain>
    </source>
</reference>